<feature type="transmembrane region" description="Helical" evidence="1">
    <location>
        <begin position="73"/>
        <end position="95"/>
    </location>
</feature>
<dbReference type="Pfam" id="PF11181">
    <property type="entry name" value="YflT"/>
    <property type="match status" value="1"/>
</dbReference>
<dbReference type="InterPro" id="IPR052948">
    <property type="entry name" value="Low_temp-induced_all0457"/>
</dbReference>
<dbReference type="RefSeq" id="WP_152098264.1">
    <property type="nucleotide sequence ID" value="NZ_AP021861.1"/>
</dbReference>
<dbReference type="PANTHER" id="PTHR36109">
    <property type="entry name" value="MEMBRANE PROTEIN-RELATED"/>
    <property type="match status" value="1"/>
</dbReference>
<keyword evidence="1" id="KW-1133">Transmembrane helix</keyword>
<dbReference type="EMBL" id="AP021861">
    <property type="protein sequence ID" value="BBO32273.1"/>
    <property type="molecule type" value="Genomic_DNA"/>
</dbReference>
<dbReference type="Proteomes" id="UP000326837">
    <property type="component" value="Chromosome"/>
</dbReference>
<feature type="transmembrane region" description="Helical" evidence="1">
    <location>
        <begin position="107"/>
        <end position="132"/>
    </location>
</feature>
<accession>A0A5K7XD76</accession>
<dbReference type="PANTHER" id="PTHR36109:SF2">
    <property type="entry name" value="MEMBRANE PROTEIN"/>
    <property type="match status" value="1"/>
</dbReference>
<evidence type="ECO:0000313" key="4">
    <source>
        <dbReference type="Proteomes" id="UP000326837"/>
    </source>
</evidence>
<gene>
    <name evidence="3" type="ORF">PLANPX_1885</name>
</gene>
<feature type="domain" description="General stress protein 17M-like" evidence="2">
    <location>
        <begin position="20"/>
        <end position="87"/>
    </location>
</feature>
<dbReference type="InterPro" id="IPR025889">
    <property type="entry name" value="GSP17M-like_dom"/>
</dbReference>
<evidence type="ECO:0000256" key="1">
    <source>
        <dbReference type="SAM" id="Phobius"/>
    </source>
</evidence>
<evidence type="ECO:0000313" key="3">
    <source>
        <dbReference type="EMBL" id="BBO32273.1"/>
    </source>
</evidence>
<reference evidence="4" key="1">
    <citation type="submission" date="2019-10" db="EMBL/GenBank/DDBJ databases">
        <title>Lacipirellula parvula gen. nov., sp. nov., representing a lineage of planctomycetes widespread in freshwater anoxic habitats, and description of the family Lacipirellulaceae.</title>
        <authorList>
            <person name="Dedysh S.N."/>
            <person name="Kulichevskaya I.S."/>
            <person name="Beletsky A.V."/>
            <person name="Rakitin A.L."/>
            <person name="Mardanov A.V."/>
            <person name="Ivanova A.A."/>
            <person name="Saltykova V.X."/>
            <person name="Rijpstra W.I.C."/>
            <person name="Sinninghe Damste J.S."/>
            <person name="Ravin N.V."/>
        </authorList>
    </citation>
    <scope>NUCLEOTIDE SEQUENCE [LARGE SCALE GENOMIC DNA]</scope>
    <source>
        <strain evidence="4">PX69</strain>
    </source>
</reference>
<organism evidence="3 4">
    <name type="scientific">Lacipirellula parvula</name>
    <dbReference type="NCBI Taxonomy" id="2650471"/>
    <lineage>
        <taxon>Bacteria</taxon>
        <taxon>Pseudomonadati</taxon>
        <taxon>Planctomycetota</taxon>
        <taxon>Planctomycetia</taxon>
        <taxon>Pirellulales</taxon>
        <taxon>Lacipirellulaceae</taxon>
        <taxon>Lacipirellula</taxon>
    </lineage>
</organism>
<dbReference type="AlphaFoldDB" id="A0A5K7XD76"/>
<keyword evidence="4" id="KW-1185">Reference proteome</keyword>
<dbReference type="KEGG" id="lpav:PLANPX_1885"/>
<sequence length="187" mass="20017">MVLRNPEQPEQIAASDAETAVAVFRSHERAEEAVRELQRSGFDMKKLSIIGKDYATDEHVVGYYNVGNRMKAWGAMGAFWGGIWGMLLGWAFLIIPGLGPVLIAGPLVGWIVAGLEGAVVVGGLSALGAALVSIGIPKDSVLQYELDLKAGRYLLIVHGTPNEVASARSRLRKSELKVHAEPIAVMG</sequence>
<evidence type="ECO:0000259" key="2">
    <source>
        <dbReference type="Pfam" id="PF11181"/>
    </source>
</evidence>
<keyword evidence="1" id="KW-0812">Transmembrane</keyword>
<protein>
    <recommendedName>
        <fullName evidence="2">General stress protein 17M-like domain-containing protein</fullName>
    </recommendedName>
</protein>
<name>A0A5K7XD76_9BACT</name>
<keyword evidence="1" id="KW-0472">Membrane</keyword>
<proteinExistence type="predicted"/>